<name>A0A074YUG8_OPIVI</name>
<gene>
    <name evidence="1" type="ORF">T265_16057</name>
</gene>
<dbReference type="Proteomes" id="UP000054324">
    <property type="component" value="Unassembled WGS sequence"/>
</dbReference>
<evidence type="ECO:0000313" key="1">
    <source>
        <dbReference type="EMBL" id="KER18436.1"/>
    </source>
</evidence>
<evidence type="ECO:0000313" key="2">
    <source>
        <dbReference type="Proteomes" id="UP000054324"/>
    </source>
</evidence>
<reference evidence="1 2" key="1">
    <citation type="submission" date="2013-11" db="EMBL/GenBank/DDBJ databases">
        <title>Opisthorchis viverrini - life in the bile duct.</title>
        <authorList>
            <person name="Young N.D."/>
            <person name="Nagarajan N."/>
            <person name="Lin S.J."/>
            <person name="Korhonen P.K."/>
            <person name="Jex A.R."/>
            <person name="Hall R.S."/>
            <person name="Safavi-Hemami H."/>
            <person name="Kaewkong W."/>
            <person name="Bertrand D."/>
            <person name="Gao S."/>
            <person name="Seet Q."/>
            <person name="Wongkham S."/>
            <person name="Teh B.T."/>
            <person name="Wongkham C."/>
            <person name="Intapan P.M."/>
            <person name="Maleewong W."/>
            <person name="Yang X."/>
            <person name="Hu M."/>
            <person name="Wang Z."/>
            <person name="Hofmann A."/>
            <person name="Sternberg P.W."/>
            <person name="Tan P."/>
            <person name="Wang J."/>
            <person name="Gasser R.B."/>
        </authorList>
    </citation>
    <scope>NUCLEOTIDE SEQUENCE [LARGE SCALE GENOMIC DNA]</scope>
</reference>
<dbReference type="KEGG" id="ovi:T265_16057"/>
<proteinExistence type="predicted"/>
<dbReference type="EMBL" id="KL601342">
    <property type="protein sequence ID" value="KER18436.1"/>
    <property type="molecule type" value="Genomic_DNA"/>
</dbReference>
<accession>A0A074YUG8</accession>
<keyword evidence="2" id="KW-1185">Reference proteome</keyword>
<dbReference type="AlphaFoldDB" id="A0A074YUG8"/>
<organism evidence="1 2">
    <name type="scientific">Opisthorchis viverrini</name>
    <name type="common">Southeast Asian liver fluke</name>
    <dbReference type="NCBI Taxonomy" id="6198"/>
    <lineage>
        <taxon>Eukaryota</taxon>
        <taxon>Metazoa</taxon>
        <taxon>Spiralia</taxon>
        <taxon>Lophotrochozoa</taxon>
        <taxon>Platyhelminthes</taxon>
        <taxon>Trematoda</taxon>
        <taxon>Digenea</taxon>
        <taxon>Opisthorchiida</taxon>
        <taxon>Opisthorchiata</taxon>
        <taxon>Opisthorchiidae</taxon>
        <taxon>Opisthorchis</taxon>
    </lineage>
</organism>
<protein>
    <submittedName>
        <fullName evidence="1">Uncharacterized protein</fullName>
    </submittedName>
</protein>
<sequence length="53" mass="6180">AQFKRQVIRQVTSCRASKRSWWKSSSYGNRTVECLQFQRIQATSKDCSRSSHA</sequence>
<feature type="non-terminal residue" evidence="1">
    <location>
        <position position="53"/>
    </location>
</feature>
<dbReference type="RefSeq" id="XP_009177817.1">
    <property type="nucleotide sequence ID" value="XM_009179553.1"/>
</dbReference>
<dbReference type="GeneID" id="20330222"/>
<feature type="non-terminal residue" evidence="1">
    <location>
        <position position="1"/>
    </location>
</feature>
<dbReference type="CTD" id="20330222"/>